<evidence type="ECO:0000313" key="8">
    <source>
        <dbReference type="EMBL" id="CAE11068.1"/>
    </source>
</evidence>
<keyword evidence="9" id="KW-1185">Reference proteome</keyword>
<evidence type="ECO:0000256" key="5">
    <source>
        <dbReference type="ARBA" id="ARBA00022801"/>
    </source>
</evidence>
<dbReference type="HOGENOM" id="CLU_106694_1_0_7"/>
<gene>
    <name evidence="8" type="ordered locus">WS2069</name>
</gene>
<dbReference type="KEGG" id="wsu:WS2069"/>
<dbReference type="EMBL" id="BX571662">
    <property type="protein sequence ID" value="CAE11068.1"/>
    <property type="molecule type" value="Genomic_DNA"/>
</dbReference>
<keyword evidence="4 7" id="KW-0479">Metal-binding</keyword>
<dbReference type="Pfam" id="PF08282">
    <property type="entry name" value="Hydrolase_3"/>
    <property type="match status" value="1"/>
</dbReference>
<organism evidence="9">
    <name type="scientific">Wolinella succinogenes (strain ATCC 29543 / DSM 1740 / CCUG 13145 / JCM 31913 / LMG 7466 / NCTC 11488 / FDC 602W)</name>
    <name type="common">Vibrio succinogenes</name>
    <dbReference type="NCBI Taxonomy" id="273121"/>
    <lineage>
        <taxon>Bacteria</taxon>
        <taxon>Pseudomonadati</taxon>
        <taxon>Campylobacterota</taxon>
        <taxon>Epsilonproteobacteria</taxon>
        <taxon>Campylobacterales</taxon>
        <taxon>Helicobacteraceae</taxon>
        <taxon>Wolinella</taxon>
    </lineage>
</organism>
<dbReference type="FunFam" id="3.40.50.1000:FF:000029">
    <property type="entry name" value="3-deoxy-D-manno-octulosonate 8-phosphate phosphatase KdsC"/>
    <property type="match status" value="1"/>
</dbReference>
<dbReference type="SFLD" id="SFLDG01136">
    <property type="entry name" value="C1.6:_Phosphoserine_Phosphatas"/>
    <property type="match status" value="1"/>
</dbReference>
<sequence length="164" mass="18118">MIELIVLDVDGTLSDGTVYFDAQGVELKGFSVRDGLAIDGWIKLGKKVAILTGRSSSIVEKRARELKIEWVFQGVKDKGAKLRELKAELGLTSEQIAGIGDDLNDLKMFSEVGLSFAPRDCAKSIIQRVDVHLEHNGGKGAVREMIESILEREGLMEEFLALWE</sequence>
<accession>Q7MQR4</accession>
<dbReference type="GO" id="GO:0046872">
    <property type="term" value="F:metal ion binding"/>
    <property type="evidence" value="ECO:0007669"/>
    <property type="project" value="UniProtKB-KW"/>
</dbReference>
<dbReference type="SFLD" id="SFLDG01138">
    <property type="entry name" value="C1.6.2:_Deoxy-d-mannose-octulo"/>
    <property type="match status" value="1"/>
</dbReference>
<dbReference type="InterPro" id="IPR010023">
    <property type="entry name" value="KdsC_fam"/>
</dbReference>
<dbReference type="InterPro" id="IPR006549">
    <property type="entry name" value="HAD-SF_hydro_IIIA"/>
</dbReference>
<comment type="subunit">
    <text evidence="3">Homotetramer.</text>
</comment>
<evidence type="ECO:0000313" key="9">
    <source>
        <dbReference type="Proteomes" id="UP000000422"/>
    </source>
</evidence>
<dbReference type="InterPro" id="IPR050793">
    <property type="entry name" value="CMP-NeuNAc_synthase"/>
</dbReference>
<dbReference type="NCBIfam" id="TIGR01670">
    <property type="entry name" value="KdsC-phosphatas"/>
    <property type="match status" value="1"/>
</dbReference>
<protein>
    <submittedName>
        <fullName evidence="8">Uncharacterized protein</fullName>
    </submittedName>
</protein>
<evidence type="ECO:0000256" key="7">
    <source>
        <dbReference type="PIRSR" id="PIRSR006118-2"/>
    </source>
</evidence>
<dbReference type="Gene3D" id="3.40.50.1000">
    <property type="entry name" value="HAD superfamily/HAD-like"/>
    <property type="match status" value="1"/>
</dbReference>
<comment type="similarity">
    <text evidence="2">Belongs to the KdsC family.</text>
</comment>
<dbReference type="AlphaFoldDB" id="Q7MQR4"/>
<evidence type="ECO:0000256" key="1">
    <source>
        <dbReference type="ARBA" id="ARBA00001946"/>
    </source>
</evidence>
<dbReference type="GO" id="GO:0016788">
    <property type="term" value="F:hydrolase activity, acting on ester bonds"/>
    <property type="evidence" value="ECO:0007669"/>
    <property type="project" value="InterPro"/>
</dbReference>
<evidence type="ECO:0000256" key="3">
    <source>
        <dbReference type="ARBA" id="ARBA00011881"/>
    </source>
</evidence>
<proteinExistence type="inferred from homology"/>
<evidence type="ECO:0000256" key="4">
    <source>
        <dbReference type="ARBA" id="ARBA00022723"/>
    </source>
</evidence>
<feature type="binding site" evidence="7">
    <location>
        <position position="101"/>
    </location>
    <ligand>
        <name>Mg(2+)</name>
        <dbReference type="ChEBI" id="CHEBI:18420"/>
    </ligand>
</feature>
<dbReference type="STRING" id="273121.WS2069"/>
<keyword evidence="5" id="KW-0378">Hydrolase</keyword>
<reference evidence="8 9" key="1">
    <citation type="journal article" date="2003" name="Proc. Natl. Acad. Sci. U.S.A.">
        <title>Complete genome sequence and analysis of Wolinella succinogenes.</title>
        <authorList>
            <person name="Baar C."/>
            <person name="Eppinger M."/>
            <person name="Raddatz G."/>
            <person name="Simon JM."/>
            <person name="Lanz C."/>
            <person name="Klimmek O."/>
            <person name="Nandakumar R."/>
            <person name="Gross R."/>
            <person name="Rosinus A."/>
            <person name="Keller H."/>
            <person name="Jagtap P."/>
            <person name="Linke B."/>
            <person name="Meyer F."/>
            <person name="Lederer H."/>
            <person name="Schuster S.C."/>
        </authorList>
    </citation>
    <scope>NUCLEOTIDE SEQUENCE [LARGE SCALE GENOMIC DNA]</scope>
    <source>
        <strain evidence="9">ATCC 29543 / DSM 1740 / CCUG 13145 / JCM 31913 / LMG 7466 / NCTC 11488 / FDC 602W</strain>
    </source>
</reference>
<dbReference type="SUPFAM" id="SSF56784">
    <property type="entry name" value="HAD-like"/>
    <property type="match status" value="1"/>
</dbReference>
<feature type="binding site" evidence="7">
    <location>
        <position position="8"/>
    </location>
    <ligand>
        <name>Mg(2+)</name>
        <dbReference type="ChEBI" id="CHEBI:18420"/>
    </ligand>
</feature>
<dbReference type="Proteomes" id="UP000000422">
    <property type="component" value="Chromosome"/>
</dbReference>
<dbReference type="PANTHER" id="PTHR21485:SF3">
    <property type="entry name" value="N-ACYLNEURAMINATE CYTIDYLYLTRANSFERASE"/>
    <property type="match status" value="1"/>
</dbReference>
<dbReference type="SFLD" id="SFLDS00003">
    <property type="entry name" value="Haloacid_Dehalogenase"/>
    <property type="match status" value="1"/>
</dbReference>
<name>Q7MQR4_WOLSU</name>
<dbReference type="NCBIfam" id="TIGR01662">
    <property type="entry name" value="HAD-SF-IIIA"/>
    <property type="match status" value="1"/>
</dbReference>
<keyword evidence="6 7" id="KW-0460">Magnesium</keyword>
<dbReference type="PIRSF" id="PIRSF006118">
    <property type="entry name" value="KDO8-P_Ptase"/>
    <property type="match status" value="1"/>
</dbReference>
<comment type="cofactor">
    <cofactor evidence="1 7">
        <name>Mg(2+)</name>
        <dbReference type="ChEBI" id="CHEBI:18420"/>
    </cofactor>
</comment>
<dbReference type="PANTHER" id="PTHR21485">
    <property type="entry name" value="HAD SUPERFAMILY MEMBERS CMAS AND KDSC"/>
    <property type="match status" value="1"/>
</dbReference>
<evidence type="ECO:0000256" key="2">
    <source>
        <dbReference type="ARBA" id="ARBA00005893"/>
    </source>
</evidence>
<dbReference type="RefSeq" id="WP_011139850.1">
    <property type="nucleotide sequence ID" value="NC_005090.1"/>
</dbReference>
<dbReference type="CDD" id="cd01630">
    <property type="entry name" value="HAD_KDO-like"/>
    <property type="match status" value="1"/>
</dbReference>
<dbReference type="eggNOG" id="COG1778">
    <property type="taxonomic scope" value="Bacteria"/>
</dbReference>
<dbReference type="InterPro" id="IPR036412">
    <property type="entry name" value="HAD-like_sf"/>
</dbReference>
<feature type="binding site" evidence="7">
    <location>
        <position position="10"/>
    </location>
    <ligand>
        <name>substrate</name>
    </ligand>
</feature>
<dbReference type="InterPro" id="IPR023214">
    <property type="entry name" value="HAD_sf"/>
</dbReference>
<evidence type="ECO:0000256" key="6">
    <source>
        <dbReference type="ARBA" id="ARBA00022842"/>
    </source>
</evidence>
<dbReference type="GO" id="GO:0008781">
    <property type="term" value="F:N-acylneuraminate cytidylyltransferase activity"/>
    <property type="evidence" value="ECO:0007669"/>
    <property type="project" value="TreeGrafter"/>
</dbReference>